<dbReference type="InterPro" id="IPR004875">
    <property type="entry name" value="DDE_SF_endonuclease_dom"/>
</dbReference>
<dbReference type="Pfam" id="PF03184">
    <property type="entry name" value="DDE_1"/>
    <property type="match status" value="1"/>
</dbReference>
<name>A0ABR2KLR9_9EUKA</name>
<feature type="domain" description="DDE-1" evidence="1">
    <location>
        <begin position="31"/>
        <end position="248"/>
    </location>
</feature>
<proteinExistence type="predicted"/>
<organism evidence="2 3">
    <name type="scientific">Tritrichomonas musculus</name>
    <dbReference type="NCBI Taxonomy" id="1915356"/>
    <lineage>
        <taxon>Eukaryota</taxon>
        <taxon>Metamonada</taxon>
        <taxon>Parabasalia</taxon>
        <taxon>Tritrichomonadida</taxon>
        <taxon>Tritrichomonadidae</taxon>
        <taxon>Tritrichomonas</taxon>
    </lineage>
</organism>
<evidence type="ECO:0000313" key="2">
    <source>
        <dbReference type="EMBL" id="KAK8891681.1"/>
    </source>
</evidence>
<evidence type="ECO:0000259" key="1">
    <source>
        <dbReference type="Pfam" id="PF03184"/>
    </source>
</evidence>
<sequence>MEYHHRTWAPTNSSNVLIHTEGSEKSGFTALATVARDGQKFPLILISKGTTVKSESNWFGSGRSLNVRSNQIPEALPNPFFNDTSSRFSSHETITPESLTDHSPKGWTNRTTWSNYLKALRYKFIKPIDGIDFYDVRNRIFLFIDAYRVHKCEEIIDLTAGLNIDVTVIPEGMTEVHQPLDIKLFGIMKAKARAFLTTRIANDVLSKYNEETRSFDGPIEPPRAITKREATVIVENAWDNIEEYQITEA</sequence>
<comment type="caution">
    <text evidence="2">The sequence shown here is derived from an EMBL/GenBank/DDBJ whole genome shotgun (WGS) entry which is preliminary data.</text>
</comment>
<evidence type="ECO:0000313" key="3">
    <source>
        <dbReference type="Proteomes" id="UP001470230"/>
    </source>
</evidence>
<protein>
    <recommendedName>
        <fullName evidence="1">DDE-1 domain-containing protein</fullName>
    </recommendedName>
</protein>
<accession>A0ABR2KLR9</accession>
<gene>
    <name evidence="2" type="ORF">M9Y10_028901</name>
</gene>
<keyword evidence="3" id="KW-1185">Reference proteome</keyword>
<reference evidence="2 3" key="1">
    <citation type="submission" date="2024-04" db="EMBL/GenBank/DDBJ databases">
        <title>Tritrichomonas musculus Genome.</title>
        <authorList>
            <person name="Alves-Ferreira E."/>
            <person name="Grigg M."/>
            <person name="Lorenzi H."/>
            <person name="Galac M."/>
        </authorList>
    </citation>
    <scope>NUCLEOTIDE SEQUENCE [LARGE SCALE GENOMIC DNA]</scope>
    <source>
        <strain evidence="2 3">EAF2021</strain>
    </source>
</reference>
<dbReference type="EMBL" id="JAPFFF010000004">
    <property type="protein sequence ID" value="KAK8891681.1"/>
    <property type="molecule type" value="Genomic_DNA"/>
</dbReference>
<dbReference type="Proteomes" id="UP001470230">
    <property type="component" value="Unassembled WGS sequence"/>
</dbReference>